<protein>
    <submittedName>
        <fullName evidence="1">Uncharacterized protein</fullName>
    </submittedName>
</protein>
<dbReference type="EMBL" id="JBBCAQ010000032">
    <property type="protein sequence ID" value="KAK7583769.1"/>
    <property type="molecule type" value="Genomic_DNA"/>
</dbReference>
<organism evidence="1 2">
    <name type="scientific">Parthenolecanium corni</name>
    <dbReference type="NCBI Taxonomy" id="536013"/>
    <lineage>
        <taxon>Eukaryota</taxon>
        <taxon>Metazoa</taxon>
        <taxon>Ecdysozoa</taxon>
        <taxon>Arthropoda</taxon>
        <taxon>Hexapoda</taxon>
        <taxon>Insecta</taxon>
        <taxon>Pterygota</taxon>
        <taxon>Neoptera</taxon>
        <taxon>Paraneoptera</taxon>
        <taxon>Hemiptera</taxon>
        <taxon>Sternorrhyncha</taxon>
        <taxon>Coccoidea</taxon>
        <taxon>Coccidae</taxon>
        <taxon>Parthenolecanium</taxon>
    </lineage>
</organism>
<evidence type="ECO:0000313" key="2">
    <source>
        <dbReference type="Proteomes" id="UP001367676"/>
    </source>
</evidence>
<accession>A0AAN9TGJ4</accession>
<name>A0AAN9TGJ4_9HEMI</name>
<dbReference type="AlphaFoldDB" id="A0AAN9TGJ4"/>
<keyword evidence="2" id="KW-1185">Reference proteome</keyword>
<reference evidence="1 2" key="1">
    <citation type="submission" date="2024-03" db="EMBL/GenBank/DDBJ databases">
        <title>Adaptation during the transition from Ophiocordyceps entomopathogen to insect associate is accompanied by gene loss and intensified selection.</title>
        <authorList>
            <person name="Ward C.M."/>
            <person name="Onetto C.A."/>
            <person name="Borneman A.R."/>
        </authorList>
    </citation>
    <scope>NUCLEOTIDE SEQUENCE [LARGE SCALE GENOMIC DNA]</scope>
    <source>
        <strain evidence="1">AWRI1</strain>
        <tissue evidence="1">Single Adult Female</tissue>
    </source>
</reference>
<gene>
    <name evidence="1" type="ORF">V9T40_004732</name>
</gene>
<comment type="caution">
    <text evidence="1">The sequence shown here is derived from an EMBL/GenBank/DDBJ whole genome shotgun (WGS) entry which is preliminary data.</text>
</comment>
<evidence type="ECO:0000313" key="1">
    <source>
        <dbReference type="EMBL" id="KAK7583769.1"/>
    </source>
</evidence>
<proteinExistence type="predicted"/>
<dbReference type="Proteomes" id="UP001367676">
    <property type="component" value="Unassembled WGS sequence"/>
</dbReference>
<sequence length="325" mass="37162">MPGPIFHKKKDTRPKELKIIHVNGSNIAEINDLKNLPMSVIFKIFVEKFEDTSRHCTVYVCKFGLRNGCNTKFMDVKENRIHRLEHLIQCHLLEHLLKTKSGSFIEIPKRSFETMKTNTSSNSMTEVDHSKNINDISSRSNAIAVKKAERGSHVAQKRSIRKNIRPNNEEGQTVVALNELATFDHTYAVCDEKKSINSTNSSEEYHLIKNNDVNINELFLPNGECSEELSSFMIMKATKRKFISNEDERSTSDTKAGKIIQMPQTPMDVNNTWFVDLKENLKVNVSFAERNEASILKTALTKNQAGKRPIINISNVWNNIHVQYV</sequence>